<reference evidence="2" key="2">
    <citation type="submission" date="2019-06" db="EMBL/GenBank/DDBJ databases">
        <title>Genomics analysis of Aphanomyces spp. identifies a new class of oomycete effector associated with host adaptation.</title>
        <authorList>
            <person name="Gaulin E."/>
        </authorList>
    </citation>
    <scope>NUCLEOTIDE SEQUENCE</scope>
    <source>
        <strain evidence="2">CBS 578.67</strain>
    </source>
</reference>
<evidence type="ECO:0000313" key="2">
    <source>
        <dbReference type="EMBL" id="KAF0709593.1"/>
    </source>
</evidence>
<proteinExistence type="predicted"/>
<evidence type="ECO:0000256" key="1">
    <source>
        <dbReference type="SAM" id="MobiDB-lite"/>
    </source>
</evidence>
<organism evidence="3 4">
    <name type="scientific">Aphanomyces stellatus</name>
    <dbReference type="NCBI Taxonomy" id="120398"/>
    <lineage>
        <taxon>Eukaryota</taxon>
        <taxon>Sar</taxon>
        <taxon>Stramenopiles</taxon>
        <taxon>Oomycota</taxon>
        <taxon>Saprolegniomycetes</taxon>
        <taxon>Saprolegniales</taxon>
        <taxon>Verrucalvaceae</taxon>
        <taxon>Aphanomyces</taxon>
    </lineage>
</organism>
<feature type="compositionally biased region" description="Basic residues" evidence="1">
    <location>
        <begin position="134"/>
        <end position="150"/>
    </location>
</feature>
<accession>A0A485KH83</accession>
<name>A0A485KH83_9STRA</name>
<sequence>MSTSVLPSINSSSPWGAVPIAAPTNFRSIMDETVAANIEWNDVLAALVQESSDVTFEASTVDEDTSSDFAMAMALQLEEQAAANTVDYSRLASMFQEVARHQALPAHSTPSRMSTPPMDFVAVDDDEVVIPSLRHRSPRRKSAKPARRQPKRDAAMSMVIVDESEDAFDTDEALDGLFDLFFSAFDAFHEVAHEIAFCDADPNVA</sequence>
<dbReference type="EMBL" id="CAADRA010002228">
    <property type="protein sequence ID" value="VFT82841.1"/>
    <property type="molecule type" value="Genomic_DNA"/>
</dbReference>
<keyword evidence="4" id="KW-1185">Reference proteome</keyword>
<reference evidence="3 4" key="1">
    <citation type="submission" date="2019-03" db="EMBL/GenBank/DDBJ databases">
        <authorList>
            <person name="Gaulin E."/>
            <person name="Dumas B."/>
        </authorList>
    </citation>
    <scope>NUCLEOTIDE SEQUENCE [LARGE SCALE GENOMIC DNA]</scope>
    <source>
        <strain evidence="3">CBS 568.67</strain>
    </source>
</reference>
<dbReference type="AlphaFoldDB" id="A0A485KH83"/>
<evidence type="ECO:0000313" key="3">
    <source>
        <dbReference type="EMBL" id="VFT82841.1"/>
    </source>
</evidence>
<gene>
    <name evidence="3" type="primary">Aste57867_5818</name>
    <name evidence="2" type="ORF">As57867_005804</name>
    <name evidence="3" type="ORF">ASTE57867_5818</name>
</gene>
<evidence type="ECO:0000313" key="4">
    <source>
        <dbReference type="Proteomes" id="UP000332933"/>
    </source>
</evidence>
<feature type="region of interest" description="Disordered" evidence="1">
    <location>
        <begin position="134"/>
        <end position="155"/>
    </location>
</feature>
<dbReference type="EMBL" id="VJMH01002226">
    <property type="protein sequence ID" value="KAF0709593.1"/>
    <property type="molecule type" value="Genomic_DNA"/>
</dbReference>
<dbReference type="Proteomes" id="UP000332933">
    <property type="component" value="Unassembled WGS sequence"/>
</dbReference>
<protein>
    <submittedName>
        <fullName evidence="3">Aste57867_5818 protein</fullName>
    </submittedName>
</protein>